<dbReference type="AlphaFoldDB" id="A0A1S1HDF0"/>
<reference evidence="1 2" key="1">
    <citation type="submission" date="2016-09" db="EMBL/GenBank/DDBJ databases">
        <title>Metabolic pathway, cell adaptation mechanisms and a novel monoxygenase revealed through proteogenomic-transcription analysis of a Sphingomonas haloaromaticamans strain degrading the fungicide ortho-phenylphenol.</title>
        <authorList>
            <person name="Perruchon C."/>
            <person name="Papadopoulou E.S."/>
            <person name="Rousidou C."/>
            <person name="Vasileiadis S."/>
            <person name="Tanou G."/>
            <person name="Amoutzias G."/>
            <person name="Molassiotis A."/>
            <person name="Karpouzas D.G."/>
        </authorList>
    </citation>
    <scope>NUCLEOTIDE SEQUENCE [LARGE SCALE GENOMIC DNA]</scope>
    <source>
        <strain evidence="1 2">P3</strain>
    </source>
</reference>
<evidence type="ECO:0000313" key="2">
    <source>
        <dbReference type="Proteomes" id="UP000179467"/>
    </source>
</evidence>
<dbReference type="Proteomes" id="UP000179467">
    <property type="component" value="Unassembled WGS sequence"/>
</dbReference>
<evidence type="ECO:0000313" key="1">
    <source>
        <dbReference type="EMBL" id="OHT20215.1"/>
    </source>
</evidence>
<gene>
    <name evidence="1" type="ORF">BHE75_02210</name>
</gene>
<proteinExistence type="predicted"/>
<name>A0A1S1HDF0_9SPHN</name>
<protein>
    <submittedName>
        <fullName evidence="1">Uncharacterized protein</fullName>
    </submittedName>
</protein>
<keyword evidence="2" id="KW-1185">Reference proteome</keyword>
<sequence length="65" mass="7184">MFTNLWLLDCLAKAELGSMPDMVNADGDHLVYHPVVFPLAKGVIGKSVARRLNAVEWLEPASDNF</sequence>
<dbReference type="EMBL" id="MIPT01000001">
    <property type="protein sequence ID" value="OHT20215.1"/>
    <property type="molecule type" value="Genomic_DNA"/>
</dbReference>
<organism evidence="1 2">
    <name type="scientific">Edaphosphingomonas haloaromaticamans</name>
    <dbReference type="NCBI Taxonomy" id="653954"/>
    <lineage>
        <taxon>Bacteria</taxon>
        <taxon>Pseudomonadati</taxon>
        <taxon>Pseudomonadota</taxon>
        <taxon>Alphaproteobacteria</taxon>
        <taxon>Sphingomonadales</taxon>
        <taxon>Rhizorhabdaceae</taxon>
        <taxon>Edaphosphingomonas</taxon>
    </lineage>
</organism>
<accession>A0A1S1HDF0</accession>
<comment type="caution">
    <text evidence="1">The sequence shown here is derived from an EMBL/GenBank/DDBJ whole genome shotgun (WGS) entry which is preliminary data.</text>
</comment>
<dbReference type="RefSeq" id="WP_070933864.1">
    <property type="nucleotide sequence ID" value="NZ_MIPT01000001.1"/>
</dbReference>